<keyword evidence="2" id="KW-0067">ATP-binding</keyword>
<dbReference type="SUPFAM" id="SSF52540">
    <property type="entry name" value="P-loop containing nucleoside triphosphate hydrolases"/>
    <property type="match status" value="1"/>
</dbReference>
<reference evidence="4 5" key="1">
    <citation type="submission" date="2020-07" db="EMBL/GenBank/DDBJ databases">
        <title>The yeast mating-type switching endonuclease HO is a domesticated member of an unorthodox homing genetic element family.</title>
        <authorList>
            <person name="Coughlan A.Y."/>
            <person name="Lombardi L."/>
            <person name="Braun-Galleani S."/>
            <person name="Martos A.R."/>
            <person name="Galeote V."/>
            <person name="Bigey F."/>
            <person name="Dequin S."/>
            <person name="Byrne K.P."/>
            <person name="Wolfe K.H."/>
        </authorList>
    </citation>
    <scope>NUCLEOTIDE SEQUENCE [LARGE SCALE GENOMIC DNA]</scope>
    <source>
        <strain evidence="4 5">NRRL Y-6702</strain>
    </source>
</reference>
<dbReference type="KEGG" id="zmk:HG535_0F01960"/>
<dbReference type="Gene3D" id="3.40.50.300">
    <property type="entry name" value="P-loop containing nucleotide triphosphate hydrolases"/>
    <property type="match status" value="1"/>
</dbReference>
<evidence type="ECO:0000256" key="1">
    <source>
        <dbReference type="ARBA" id="ARBA00022741"/>
    </source>
</evidence>
<dbReference type="GO" id="GO:0005524">
    <property type="term" value="F:ATP binding"/>
    <property type="evidence" value="ECO:0007669"/>
    <property type="project" value="UniProtKB-KW"/>
</dbReference>
<dbReference type="GO" id="GO:0004331">
    <property type="term" value="F:fructose-2,6-bisphosphate 2-phosphatase activity"/>
    <property type="evidence" value="ECO:0007669"/>
    <property type="project" value="TreeGrafter"/>
</dbReference>
<dbReference type="PANTHER" id="PTHR10606">
    <property type="entry name" value="6-PHOSPHOFRUCTO-2-KINASE/FRUCTOSE-2,6-BISPHOSPHATASE"/>
    <property type="match status" value="1"/>
</dbReference>
<proteinExistence type="predicted"/>
<gene>
    <name evidence="4" type="ORF">HG535_0F01960</name>
</gene>
<dbReference type="GO" id="GO:0005829">
    <property type="term" value="C:cytosol"/>
    <property type="evidence" value="ECO:0007669"/>
    <property type="project" value="TreeGrafter"/>
</dbReference>
<dbReference type="RefSeq" id="XP_037145411.1">
    <property type="nucleotide sequence ID" value="XM_037289516.1"/>
</dbReference>
<dbReference type="PANTHER" id="PTHR10606:SF1">
    <property type="entry name" value="6-PHOSPHOFRUCTO-2-KINASE 2"/>
    <property type="match status" value="1"/>
</dbReference>
<dbReference type="GO" id="GO:0006003">
    <property type="term" value="P:fructose 2,6-bisphosphate metabolic process"/>
    <property type="evidence" value="ECO:0007669"/>
    <property type="project" value="InterPro"/>
</dbReference>
<evidence type="ECO:0000313" key="5">
    <source>
        <dbReference type="Proteomes" id="UP000509704"/>
    </source>
</evidence>
<sequence>MSGTSLNGSLKSNSTSENSLFSLNKKVYSNLLLQKSSYYYANDEIDENNESDVPLPHGLSLNNLSTEHLPTLSRVNSHSPSPLTFKSTRDYSRLMNESTVKDSKFVFVLVGLPAVGKSAVSSQLIQFLRNNPATHSLRCTSFNAGKVRRKMSYRNLGMRSMQLANNSSDDLFSPKNTEKKEKYARITLDKLIKELDSDICDVAIFDATNSQVQRRKFVFSEISSYNQDIHSNFSIIPIVLQITCDDQSFVKFNIHNKTFNEDYFDKPYHYAIADFARRLKNYCSQFTPFSKNEFALLVDSFDTKGLNSGLFAYNIINSGLVSTTSINSRHLPANCSDKVMEMIMLAEYFVEHYASLFGSSYIERVKDFFSEQKQNHLKLGSLDYFSSLSAVLDENYFIELQEILEKNLGK</sequence>
<dbReference type="Pfam" id="PF01591">
    <property type="entry name" value="6PF2K"/>
    <property type="match status" value="1"/>
</dbReference>
<dbReference type="InterPro" id="IPR013079">
    <property type="entry name" value="6Phosfructo_kin"/>
</dbReference>
<protein>
    <recommendedName>
        <fullName evidence="3">6-phosphofructo-2-kinase domain-containing protein</fullName>
    </recommendedName>
</protein>
<dbReference type="InterPro" id="IPR027417">
    <property type="entry name" value="P-loop_NTPase"/>
</dbReference>
<keyword evidence="1" id="KW-0547">Nucleotide-binding</keyword>
<evidence type="ECO:0000256" key="2">
    <source>
        <dbReference type="ARBA" id="ARBA00022840"/>
    </source>
</evidence>
<dbReference type="Proteomes" id="UP000509704">
    <property type="component" value="Chromosome 6"/>
</dbReference>
<dbReference type="OrthoDB" id="267323at2759"/>
<dbReference type="GO" id="GO:0006000">
    <property type="term" value="P:fructose metabolic process"/>
    <property type="evidence" value="ECO:0007669"/>
    <property type="project" value="InterPro"/>
</dbReference>
<evidence type="ECO:0000259" key="3">
    <source>
        <dbReference type="Pfam" id="PF01591"/>
    </source>
</evidence>
<name>A0A7H9B4T1_ZYGMR</name>
<accession>A0A7H9B4T1</accession>
<dbReference type="GO" id="GO:0003873">
    <property type="term" value="F:6-phosphofructo-2-kinase activity"/>
    <property type="evidence" value="ECO:0007669"/>
    <property type="project" value="InterPro"/>
</dbReference>
<dbReference type="InterPro" id="IPR003094">
    <property type="entry name" value="6Pfruct_kin"/>
</dbReference>
<dbReference type="GeneID" id="59237444"/>
<feature type="domain" description="6-phosphofructo-2-kinase" evidence="3">
    <location>
        <begin position="98"/>
        <end position="302"/>
    </location>
</feature>
<keyword evidence="5" id="KW-1185">Reference proteome</keyword>
<dbReference type="AlphaFoldDB" id="A0A7H9B4T1"/>
<dbReference type="EMBL" id="CP058609">
    <property type="protein sequence ID" value="QLG73685.1"/>
    <property type="molecule type" value="Genomic_DNA"/>
</dbReference>
<evidence type="ECO:0000313" key="4">
    <source>
        <dbReference type="EMBL" id="QLG73685.1"/>
    </source>
</evidence>
<organism evidence="4 5">
    <name type="scientific">Zygotorulaspora mrakii</name>
    <name type="common">Zygosaccharomyces mrakii</name>
    <dbReference type="NCBI Taxonomy" id="42260"/>
    <lineage>
        <taxon>Eukaryota</taxon>
        <taxon>Fungi</taxon>
        <taxon>Dikarya</taxon>
        <taxon>Ascomycota</taxon>
        <taxon>Saccharomycotina</taxon>
        <taxon>Saccharomycetes</taxon>
        <taxon>Saccharomycetales</taxon>
        <taxon>Saccharomycetaceae</taxon>
        <taxon>Zygotorulaspora</taxon>
    </lineage>
</organism>